<evidence type="ECO:0000313" key="9">
    <source>
        <dbReference type="Proteomes" id="UP000709672"/>
    </source>
</evidence>
<evidence type="ECO:0000256" key="1">
    <source>
        <dbReference type="ARBA" id="ARBA00008777"/>
    </source>
</evidence>
<dbReference type="PANTHER" id="PTHR14413">
    <property type="entry name" value="RIBOSOMAL PROTEIN L17"/>
    <property type="match status" value="1"/>
</dbReference>
<dbReference type="SUPFAM" id="SSF64263">
    <property type="entry name" value="Prokaryotic ribosomal protein L17"/>
    <property type="match status" value="1"/>
</dbReference>
<evidence type="ECO:0000313" key="7">
    <source>
        <dbReference type="EMBL" id="MBI2052187.1"/>
    </source>
</evidence>
<gene>
    <name evidence="8" type="primary">rplQ</name>
    <name evidence="7" type="ORF">HYT38_00715</name>
    <name evidence="8" type="ORF">HYV66_01255</name>
</gene>
<reference evidence="8" key="1">
    <citation type="submission" date="2020-07" db="EMBL/GenBank/DDBJ databases">
        <title>Huge and variable diversity of episymbiotic CPR bacteria and DPANN archaea in groundwater ecosystems.</title>
        <authorList>
            <person name="He C.Y."/>
            <person name="Keren R."/>
            <person name="Whittaker M."/>
            <person name="Farag I.F."/>
            <person name="Doudna J."/>
            <person name="Cate J.H.D."/>
            <person name="Banfield J.F."/>
        </authorList>
    </citation>
    <scope>NUCLEOTIDE SEQUENCE</scope>
    <source>
        <strain evidence="7">NC_groundwater_191_Ag_S-0.1um_45_8</strain>
        <strain evidence="8">NC_groundwater_418_Ag_B-0.1um_45_10</strain>
    </source>
</reference>
<comment type="caution">
    <text evidence="8">The sequence shown here is derived from an EMBL/GenBank/DDBJ whole genome shotgun (WGS) entry which is preliminary data.</text>
</comment>
<evidence type="ECO:0000256" key="6">
    <source>
        <dbReference type="RuleBase" id="RU000661"/>
    </source>
</evidence>
<dbReference type="EMBL" id="JACOYY010000026">
    <property type="protein sequence ID" value="MBI2052187.1"/>
    <property type="molecule type" value="Genomic_DNA"/>
</dbReference>
<dbReference type="GO" id="GO:0003735">
    <property type="term" value="F:structural constituent of ribosome"/>
    <property type="evidence" value="ECO:0007669"/>
    <property type="project" value="InterPro"/>
</dbReference>
<keyword evidence="3 5" id="KW-0687">Ribonucleoprotein</keyword>
<protein>
    <recommendedName>
        <fullName evidence="4 6">50S ribosomal protein L17</fullName>
    </recommendedName>
</protein>
<comment type="similarity">
    <text evidence="1 5">Belongs to the bacterial ribosomal protein bL17 family.</text>
</comment>
<dbReference type="NCBIfam" id="TIGR00059">
    <property type="entry name" value="L17"/>
    <property type="match status" value="1"/>
</dbReference>
<dbReference type="AlphaFoldDB" id="A0A932DS44"/>
<dbReference type="InterPro" id="IPR000456">
    <property type="entry name" value="Ribosomal_bL17"/>
</dbReference>
<dbReference type="GO" id="GO:0006412">
    <property type="term" value="P:translation"/>
    <property type="evidence" value="ECO:0007669"/>
    <property type="project" value="InterPro"/>
</dbReference>
<dbReference type="Pfam" id="PF01196">
    <property type="entry name" value="Ribosomal_L17"/>
    <property type="match status" value="1"/>
</dbReference>
<dbReference type="GO" id="GO:0022625">
    <property type="term" value="C:cytosolic large ribosomal subunit"/>
    <property type="evidence" value="ECO:0007669"/>
    <property type="project" value="TreeGrafter"/>
</dbReference>
<accession>A0A932DS44</accession>
<evidence type="ECO:0000313" key="8">
    <source>
        <dbReference type="EMBL" id="MBI2465841.1"/>
    </source>
</evidence>
<dbReference type="Gene3D" id="3.90.1030.10">
    <property type="entry name" value="Ribosomal protein L17"/>
    <property type="match status" value="1"/>
</dbReference>
<evidence type="ECO:0000256" key="3">
    <source>
        <dbReference type="ARBA" id="ARBA00023274"/>
    </source>
</evidence>
<evidence type="ECO:0000256" key="5">
    <source>
        <dbReference type="RuleBase" id="RU000660"/>
    </source>
</evidence>
<evidence type="ECO:0000256" key="2">
    <source>
        <dbReference type="ARBA" id="ARBA00022980"/>
    </source>
</evidence>
<dbReference type="PANTHER" id="PTHR14413:SF16">
    <property type="entry name" value="LARGE RIBOSOMAL SUBUNIT PROTEIN BL17M"/>
    <property type="match status" value="1"/>
</dbReference>
<dbReference type="EMBL" id="JACPHQ010000015">
    <property type="protein sequence ID" value="MBI2465841.1"/>
    <property type="molecule type" value="Genomic_DNA"/>
</dbReference>
<dbReference type="InterPro" id="IPR036373">
    <property type="entry name" value="Ribosomal_bL17_sf"/>
</dbReference>
<keyword evidence="2 5" id="KW-0689">Ribosomal protein</keyword>
<dbReference type="Proteomes" id="UP000709672">
    <property type="component" value="Unassembled WGS sequence"/>
</dbReference>
<proteinExistence type="inferred from homology"/>
<name>A0A932DS44_9BACT</name>
<sequence length="116" mass="12870">MKHQSKKGRKFGRVKKIRRALLKSLSVALIDQGRIKTTEAKAKELARVIAPLITKAKKGGLANIRALAKVLPEGSVSKIVKEIGSKYQSRNGGYTRIIRLGEIRKDGARMCYIELV</sequence>
<dbReference type="Proteomes" id="UP000786662">
    <property type="component" value="Unassembled WGS sequence"/>
</dbReference>
<evidence type="ECO:0000256" key="4">
    <source>
        <dbReference type="ARBA" id="ARBA00035494"/>
    </source>
</evidence>
<organism evidence="8 9">
    <name type="scientific">Candidatus Sungiibacteriota bacterium</name>
    <dbReference type="NCBI Taxonomy" id="2750080"/>
    <lineage>
        <taxon>Bacteria</taxon>
        <taxon>Candidatus Sungiibacteriota</taxon>
    </lineage>
</organism>